<feature type="active site" evidence="4">
    <location>
        <position position="242"/>
    </location>
</feature>
<dbReference type="PROSITE" id="PS00070">
    <property type="entry name" value="ALDEHYDE_DEHYDR_CYS"/>
    <property type="match status" value="1"/>
</dbReference>
<dbReference type="Gene3D" id="3.40.605.10">
    <property type="entry name" value="Aldehyde Dehydrogenase, Chain A, domain 1"/>
    <property type="match status" value="1"/>
</dbReference>
<organism evidence="7 8">
    <name type="scientific">Blastopirellula marina</name>
    <dbReference type="NCBI Taxonomy" id="124"/>
    <lineage>
        <taxon>Bacteria</taxon>
        <taxon>Pseudomonadati</taxon>
        <taxon>Planctomycetota</taxon>
        <taxon>Planctomycetia</taxon>
        <taxon>Pirellulales</taxon>
        <taxon>Pirellulaceae</taxon>
        <taxon>Blastopirellula</taxon>
    </lineage>
</organism>
<comment type="caution">
    <text evidence="7">The sequence shown here is derived from an EMBL/GenBank/DDBJ whole genome shotgun (WGS) entry which is preliminary data.</text>
</comment>
<dbReference type="InterPro" id="IPR015590">
    <property type="entry name" value="Aldehyde_DH_dom"/>
</dbReference>
<dbReference type="PANTHER" id="PTHR11699">
    <property type="entry name" value="ALDEHYDE DEHYDROGENASE-RELATED"/>
    <property type="match status" value="1"/>
</dbReference>
<reference evidence="7 8" key="1">
    <citation type="submission" date="2018-02" db="EMBL/GenBank/DDBJ databases">
        <title>Comparative genomes isolates from brazilian mangrove.</title>
        <authorList>
            <person name="Araujo J.E."/>
            <person name="Taketani R.G."/>
            <person name="Silva M.C.P."/>
            <person name="Loureco M.V."/>
            <person name="Andreote F.D."/>
        </authorList>
    </citation>
    <scope>NUCLEOTIDE SEQUENCE [LARGE SCALE GENOMIC DNA]</scope>
    <source>
        <strain evidence="7 8">NAP PRIS-MGV</strain>
    </source>
</reference>
<dbReference type="EMBL" id="PUIB01000006">
    <property type="protein sequence ID" value="PQO41186.1"/>
    <property type="molecule type" value="Genomic_DNA"/>
</dbReference>
<evidence type="ECO:0000256" key="2">
    <source>
        <dbReference type="ARBA" id="ARBA00023002"/>
    </source>
</evidence>
<dbReference type="GO" id="GO:0006527">
    <property type="term" value="P:L-arginine catabolic process"/>
    <property type="evidence" value="ECO:0007669"/>
    <property type="project" value="InterPro"/>
</dbReference>
<name>A0A2S8G9P6_9BACT</name>
<dbReference type="CDD" id="cd07095">
    <property type="entry name" value="ALDH_SGSD_AstD"/>
    <property type="match status" value="1"/>
</dbReference>
<evidence type="ECO:0000313" key="8">
    <source>
        <dbReference type="Proteomes" id="UP000239388"/>
    </source>
</evidence>
<dbReference type="InterPro" id="IPR016162">
    <property type="entry name" value="Ald_DH_N"/>
</dbReference>
<dbReference type="NCBIfam" id="TIGR03240">
    <property type="entry name" value="arg_catab_astD"/>
    <property type="match status" value="1"/>
</dbReference>
<dbReference type="GO" id="GO:0043824">
    <property type="term" value="F:succinylglutamate-semialdehyde dehydrogenase activity"/>
    <property type="evidence" value="ECO:0007669"/>
    <property type="project" value="InterPro"/>
</dbReference>
<dbReference type="InterPro" id="IPR016161">
    <property type="entry name" value="Ald_DH/histidinol_DH"/>
</dbReference>
<evidence type="ECO:0000256" key="3">
    <source>
        <dbReference type="ARBA" id="ARBA00023027"/>
    </source>
</evidence>
<dbReference type="OrthoDB" id="4503395at2"/>
<dbReference type="NCBIfam" id="NF006992">
    <property type="entry name" value="PRK09457.1"/>
    <property type="match status" value="1"/>
</dbReference>
<keyword evidence="1" id="KW-0056">Arginine metabolism</keyword>
<dbReference type="SUPFAM" id="SSF53720">
    <property type="entry name" value="ALDH-like"/>
    <property type="match status" value="1"/>
</dbReference>
<evidence type="ECO:0000259" key="6">
    <source>
        <dbReference type="Pfam" id="PF00171"/>
    </source>
</evidence>
<keyword evidence="3" id="KW-0520">NAD</keyword>
<keyword evidence="2 5" id="KW-0560">Oxidoreductase</keyword>
<proteinExistence type="inferred from homology"/>
<dbReference type="Gene3D" id="3.40.309.10">
    <property type="entry name" value="Aldehyde Dehydrogenase, Chain A, domain 2"/>
    <property type="match status" value="1"/>
</dbReference>
<evidence type="ECO:0000256" key="5">
    <source>
        <dbReference type="RuleBase" id="RU003345"/>
    </source>
</evidence>
<evidence type="ECO:0000256" key="4">
    <source>
        <dbReference type="PROSITE-ProRule" id="PRU10007"/>
    </source>
</evidence>
<dbReference type="PROSITE" id="PS00687">
    <property type="entry name" value="ALDEHYDE_DEHYDR_GLU"/>
    <property type="match status" value="1"/>
</dbReference>
<dbReference type="Proteomes" id="UP000239388">
    <property type="component" value="Unassembled WGS sequence"/>
</dbReference>
<comment type="similarity">
    <text evidence="5">Belongs to the aldehyde dehydrogenase family.</text>
</comment>
<sequence>MLSINGQWREATGETLTSFNPATEEIVWQGNAASPDDVQAAFQAAATAQQAWKLQPEEDRAAVLKRFAELVQANKESLAQAISDEVGKPLWDALSEVGATAAKANVTIDAYQRRRDREEVSLPDRVGRTAYRPLGVVSVFGPFNFPAHIANGQIMPALLAGNAVVFKPSELTPLVAERMVRLWEEAGLPPGVLNLVQGGVTTGQAILQQPELRGLFFTGSRNTGIKLRRALVERLEVLLALELGGNNPLVVHQPSDLNAAAETIIQSAYLTSGQRCTCVRRLIVTGDSSELLDLLVAKASQLPVGLPSDRPEPFLGPLVHATAVDRVRDEQRRLIGQGAVSLLEAKRQTRCRALVSPGIVDVTNGAERTDDEIFGPLLQVIRVPDLEAAIQEANATQFGLAAGILCDRQEDFEQFRQQVHAGLINWNLPTTGASGRLPFGGIGQSGNYRPAGYHAIDFCQVAIAELESAPSQENTQ</sequence>
<dbReference type="Pfam" id="PF00171">
    <property type="entry name" value="Aldedh"/>
    <property type="match status" value="1"/>
</dbReference>
<dbReference type="InterPro" id="IPR029510">
    <property type="entry name" value="Ald_DH_CS_GLU"/>
</dbReference>
<dbReference type="InterPro" id="IPR016163">
    <property type="entry name" value="Ald_DH_C"/>
</dbReference>
<dbReference type="RefSeq" id="WP_105351928.1">
    <property type="nucleotide sequence ID" value="NZ_PUIB01000006.1"/>
</dbReference>
<dbReference type="FunFam" id="3.40.605.10:FF:000010">
    <property type="entry name" value="N-succinylglutamate 5-semialdehyde dehydrogenase"/>
    <property type="match status" value="1"/>
</dbReference>
<gene>
    <name evidence="7" type="primary">astD</name>
    <name evidence="7" type="ORF">C5Y98_04330</name>
</gene>
<dbReference type="InterPro" id="IPR016160">
    <property type="entry name" value="Ald_DH_CS_CYS"/>
</dbReference>
<dbReference type="InterPro" id="IPR017649">
    <property type="entry name" value="SuccinylGlu_semiald_DH_AstD"/>
</dbReference>
<evidence type="ECO:0000313" key="7">
    <source>
        <dbReference type="EMBL" id="PQO41186.1"/>
    </source>
</evidence>
<dbReference type="AlphaFoldDB" id="A0A2S8G9P6"/>
<evidence type="ECO:0000256" key="1">
    <source>
        <dbReference type="ARBA" id="ARBA00022503"/>
    </source>
</evidence>
<accession>A0A2S8G9P6</accession>
<protein>
    <submittedName>
        <fullName evidence="7">Succinylglutamate-semialdehyde dehydrogenase</fullName>
    </submittedName>
</protein>
<feature type="domain" description="Aldehyde dehydrogenase" evidence="6">
    <location>
        <begin position="8"/>
        <end position="459"/>
    </location>
</feature>